<feature type="compositionally biased region" description="Low complexity" evidence="1">
    <location>
        <begin position="26"/>
        <end position="37"/>
    </location>
</feature>
<gene>
    <name evidence="3" type="ORF">NEMBOFW57_000986</name>
</gene>
<keyword evidence="4" id="KW-1185">Reference proteome</keyword>
<dbReference type="AlphaFoldDB" id="A0AAD4F185"/>
<proteinExistence type="predicted"/>
<dbReference type="Pfam" id="PF06985">
    <property type="entry name" value="HET"/>
    <property type="match status" value="1"/>
</dbReference>
<sequence>MPVTTRKRRQSPAVAVPQPKRPRHGPPSTSATAAVAPDRSADPDDMICSECRKINLDDIFGKNLGRTTRRTRGRRLAQTAQKTSLRLHGSQAECRLCQFFYQSRIPNRTPGNPHHDLCVVRAKTKLGVSRGPGIVDSTALIVRPRYHLGEPFEERIILEDRQPAPNAFSARHLAPQLDTSVVDEWLAFCDEHHSDCKQPDLPIPRGFRVLDCVDRTIVKWDKLSNAGKQYVALSYVWGGDHGPSPTSRGTVSFLARVFGGLRAAPVPVPEPLPRTIEDAISLTRSIGCRYLWVDRYCIPQDDAKAKQLQLQGMDVIYQHAFLTIIAAAGDSPRHGLPGVRDTPRHAQPRCTVGSRTLVSVPFVKREILQSTWNSRGWTYQEGLLSRRRLVFTDTQVYYQCNAMHCLEGIRAPLEALHVSDKSRMSDQVNMSRVFPLRTVGKQWRALGALISEYLERSLSFESDILDAFRGILAAYERRFSAEARILAGIPISMEYLTETSLLLSYRGLNALADGMSWFFEKANGDSCILKLERRPGFPSWTWLGWKPREAVPVTLGHHMSSLISDADLEYTGGLVLSWNANRDMVFKRGSAGQIPRFLRVTGSTLQVRVDADGELTDKDDLMRHPRYGPDPRRESWRAIVKWTRRQYSPTPRFPLTFTLLALRDRYRVDIEFLVLYRPPGCCHYIAREQLGGAGDVAENRRQDRVTQSIQHMYNDKERRGRARE</sequence>
<accession>A0AAD4F185</accession>
<dbReference type="EMBL" id="JAHCVI010000001">
    <property type="protein sequence ID" value="KAG7290979.1"/>
    <property type="molecule type" value="Genomic_DNA"/>
</dbReference>
<comment type="caution">
    <text evidence="3">The sequence shown here is derived from an EMBL/GenBank/DDBJ whole genome shotgun (WGS) entry which is preliminary data.</text>
</comment>
<evidence type="ECO:0000313" key="4">
    <source>
        <dbReference type="Proteomes" id="UP001197093"/>
    </source>
</evidence>
<protein>
    <recommendedName>
        <fullName evidence="2">Heterokaryon incompatibility domain-containing protein</fullName>
    </recommendedName>
</protein>
<evidence type="ECO:0000259" key="2">
    <source>
        <dbReference type="Pfam" id="PF06985"/>
    </source>
</evidence>
<evidence type="ECO:0000313" key="3">
    <source>
        <dbReference type="EMBL" id="KAG7290979.1"/>
    </source>
</evidence>
<organism evidence="3 4">
    <name type="scientific">Staphylotrichum longicolle</name>
    <dbReference type="NCBI Taxonomy" id="669026"/>
    <lineage>
        <taxon>Eukaryota</taxon>
        <taxon>Fungi</taxon>
        <taxon>Dikarya</taxon>
        <taxon>Ascomycota</taxon>
        <taxon>Pezizomycotina</taxon>
        <taxon>Sordariomycetes</taxon>
        <taxon>Sordariomycetidae</taxon>
        <taxon>Sordariales</taxon>
        <taxon>Chaetomiaceae</taxon>
        <taxon>Staphylotrichum</taxon>
    </lineage>
</organism>
<evidence type="ECO:0000256" key="1">
    <source>
        <dbReference type="SAM" id="MobiDB-lite"/>
    </source>
</evidence>
<name>A0AAD4F185_9PEZI</name>
<feature type="domain" description="Heterokaryon incompatibility" evidence="2">
    <location>
        <begin position="230"/>
        <end position="381"/>
    </location>
</feature>
<dbReference type="PANTHER" id="PTHR33112:SF1">
    <property type="entry name" value="HETEROKARYON INCOMPATIBILITY DOMAIN-CONTAINING PROTEIN"/>
    <property type="match status" value="1"/>
</dbReference>
<reference evidence="3" key="1">
    <citation type="submission" date="2023-02" db="EMBL/GenBank/DDBJ databases">
        <authorList>
            <person name="Palmer J.M."/>
        </authorList>
    </citation>
    <scope>NUCLEOTIDE SEQUENCE</scope>
    <source>
        <strain evidence="3">FW57</strain>
    </source>
</reference>
<dbReference type="InterPro" id="IPR010730">
    <property type="entry name" value="HET"/>
</dbReference>
<dbReference type="Proteomes" id="UP001197093">
    <property type="component" value="Unassembled WGS sequence"/>
</dbReference>
<feature type="region of interest" description="Disordered" evidence="1">
    <location>
        <begin position="1"/>
        <end position="42"/>
    </location>
</feature>
<dbReference type="PANTHER" id="PTHR33112">
    <property type="entry name" value="DOMAIN PROTEIN, PUTATIVE-RELATED"/>
    <property type="match status" value="1"/>
</dbReference>
<feature type="compositionally biased region" description="Basic residues" evidence="1">
    <location>
        <begin position="1"/>
        <end position="10"/>
    </location>
</feature>